<reference evidence="1 2" key="1">
    <citation type="submission" date="2019-08" db="EMBL/GenBank/DDBJ databases">
        <title>A chromosome-level genome assembly, high-density linkage maps, and genome scans reveal the genomic architecture of hybrid incompatibilities underlying speciation via character displacement in darters (Percidae: Etheostominae).</title>
        <authorList>
            <person name="Moran R.L."/>
            <person name="Catchen J.M."/>
            <person name="Fuller R.C."/>
        </authorList>
    </citation>
    <scope>NUCLEOTIDE SEQUENCE [LARGE SCALE GENOMIC DNA]</scope>
    <source>
        <strain evidence="1">EspeVRDwgs_2016</strain>
        <tissue evidence="1">Muscle</tissue>
    </source>
</reference>
<name>A0A5J5DMV5_9PERO</name>
<dbReference type="Proteomes" id="UP000327493">
    <property type="component" value="Chromosome 2"/>
</dbReference>
<dbReference type="AlphaFoldDB" id="A0A5J5DMV5"/>
<sequence>MYWRCINTMCWIEMKNTNTDMRCSTVEEKTRVEIVQQEQATASQMGTQVNLNQFGRFKVMIDMFRGVPATFQGFVNKMQHEKPMARLLHVEMVALVRELLSKFIKLEAIPLSARDIIK</sequence>
<proteinExistence type="predicted"/>
<evidence type="ECO:0000313" key="2">
    <source>
        <dbReference type="Proteomes" id="UP000327493"/>
    </source>
</evidence>
<feature type="non-terminal residue" evidence="1">
    <location>
        <position position="118"/>
    </location>
</feature>
<evidence type="ECO:0000313" key="1">
    <source>
        <dbReference type="EMBL" id="KAA8594797.1"/>
    </source>
</evidence>
<keyword evidence="2" id="KW-1185">Reference proteome</keyword>
<accession>A0A5J5DMV5</accession>
<dbReference type="EMBL" id="VOFY01000002">
    <property type="protein sequence ID" value="KAA8594797.1"/>
    <property type="molecule type" value="Genomic_DNA"/>
</dbReference>
<organism evidence="1 2">
    <name type="scientific">Etheostoma spectabile</name>
    <name type="common">orangethroat darter</name>
    <dbReference type="NCBI Taxonomy" id="54343"/>
    <lineage>
        <taxon>Eukaryota</taxon>
        <taxon>Metazoa</taxon>
        <taxon>Chordata</taxon>
        <taxon>Craniata</taxon>
        <taxon>Vertebrata</taxon>
        <taxon>Euteleostomi</taxon>
        <taxon>Actinopterygii</taxon>
        <taxon>Neopterygii</taxon>
        <taxon>Teleostei</taxon>
        <taxon>Neoteleostei</taxon>
        <taxon>Acanthomorphata</taxon>
        <taxon>Eupercaria</taxon>
        <taxon>Perciformes</taxon>
        <taxon>Percoidei</taxon>
        <taxon>Percidae</taxon>
        <taxon>Etheostomatinae</taxon>
        <taxon>Etheostoma</taxon>
    </lineage>
</organism>
<comment type="caution">
    <text evidence="1">The sequence shown here is derived from an EMBL/GenBank/DDBJ whole genome shotgun (WGS) entry which is preliminary data.</text>
</comment>
<gene>
    <name evidence="1" type="ORF">FQN60_011932</name>
</gene>
<protein>
    <submittedName>
        <fullName evidence="1">Uncharacterized protein</fullName>
    </submittedName>
</protein>